<evidence type="ECO:0008006" key="3">
    <source>
        <dbReference type="Google" id="ProtNLM"/>
    </source>
</evidence>
<accession>K5X081</accession>
<dbReference type="OrthoDB" id="8300194at2759"/>
<dbReference type="EMBL" id="JH971403">
    <property type="protein sequence ID" value="EKM76282.1"/>
    <property type="molecule type" value="Genomic_DNA"/>
</dbReference>
<dbReference type="Proteomes" id="UP000008493">
    <property type="component" value="Unassembled WGS sequence"/>
</dbReference>
<proteinExistence type="predicted"/>
<dbReference type="InParanoid" id="K5X081"/>
<sequence length="65" mass="7415">TTQYIGRHTSIPVPKIIDVWTEKDGSAVLEWVDGERLEEAWPTLSSEEKKSIGQQLREHLDALRA</sequence>
<dbReference type="HOGENOM" id="CLU_2855721_0_0_1"/>
<evidence type="ECO:0000313" key="1">
    <source>
        <dbReference type="EMBL" id="EKM76282.1"/>
    </source>
</evidence>
<evidence type="ECO:0000313" key="2">
    <source>
        <dbReference type="Proteomes" id="UP000008493"/>
    </source>
</evidence>
<gene>
    <name evidence="1" type="ORF">AGABI1DRAFT_45097</name>
</gene>
<feature type="non-terminal residue" evidence="1">
    <location>
        <position position="1"/>
    </location>
</feature>
<reference evidence="2" key="1">
    <citation type="journal article" date="2012" name="Proc. Natl. Acad. Sci. U.S.A.">
        <title>Genome sequence of the button mushroom Agaricus bisporus reveals mechanisms governing adaptation to a humic-rich ecological niche.</title>
        <authorList>
            <person name="Morin E."/>
            <person name="Kohler A."/>
            <person name="Baker A.R."/>
            <person name="Foulongne-Oriol M."/>
            <person name="Lombard V."/>
            <person name="Nagy L.G."/>
            <person name="Ohm R.A."/>
            <person name="Patyshakuliyeva A."/>
            <person name="Brun A."/>
            <person name="Aerts A.L."/>
            <person name="Bailey A.M."/>
            <person name="Billette C."/>
            <person name="Coutinho P.M."/>
            <person name="Deakin G."/>
            <person name="Doddapaneni H."/>
            <person name="Floudas D."/>
            <person name="Grimwood J."/>
            <person name="Hilden K."/>
            <person name="Kuees U."/>
            <person name="LaButti K.M."/>
            <person name="Lapidus A."/>
            <person name="Lindquist E.A."/>
            <person name="Lucas S.M."/>
            <person name="Murat C."/>
            <person name="Riley R.W."/>
            <person name="Salamov A.A."/>
            <person name="Schmutz J."/>
            <person name="Subramanian V."/>
            <person name="Woesten H.A.B."/>
            <person name="Xu J."/>
            <person name="Eastwood D.C."/>
            <person name="Foster G.D."/>
            <person name="Sonnenberg A.S."/>
            <person name="Cullen D."/>
            <person name="de Vries R.P."/>
            <person name="Lundell T."/>
            <person name="Hibbett D.S."/>
            <person name="Henrissat B."/>
            <person name="Burton K.S."/>
            <person name="Kerrigan R.W."/>
            <person name="Challen M.P."/>
            <person name="Grigoriev I.V."/>
            <person name="Martin F."/>
        </authorList>
    </citation>
    <scope>NUCLEOTIDE SEQUENCE [LARGE SCALE GENOMIC DNA]</scope>
    <source>
        <strain evidence="2">JB137-S8 / ATCC MYA-4627 / FGSC 10392</strain>
    </source>
</reference>
<organism evidence="1 2">
    <name type="scientific">Agaricus bisporus var. burnettii (strain JB137-S8 / ATCC MYA-4627 / FGSC 10392)</name>
    <name type="common">White button mushroom</name>
    <dbReference type="NCBI Taxonomy" id="597362"/>
    <lineage>
        <taxon>Eukaryota</taxon>
        <taxon>Fungi</taxon>
        <taxon>Dikarya</taxon>
        <taxon>Basidiomycota</taxon>
        <taxon>Agaricomycotina</taxon>
        <taxon>Agaricomycetes</taxon>
        <taxon>Agaricomycetidae</taxon>
        <taxon>Agaricales</taxon>
        <taxon>Agaricineae</taxon>
        <taxon>Agaricaceae</taxon>
        <taxon>Agaricus</taxon>
    </lineage>
</organism>
<dbReference type="GeneID" id="18829573"/>
<name>K5X081_AGABU</name>
<dbReference type="AlphaFoldDB" id="K5X081"/>
<dbReference type="KEGG" id="abp:AGABI1DRAFT45097"/>
<protein>
    <recommendedName>
        <fullName evidence="3">Aminoglycoside phosphotransferase domain-containing protein</fullName>
    </recommendedName>
</protein>
<dbReference type="RefSeq" id="XP_007332978.1">
    <property type="nucleotide sequence ID" value="XM_007332916.1"/>
</dbReference>
<keyword evidence="2" id="KW-1185">Reference proteome</keyword>